<evidence type="ECO:0000256" key="1">
    <source>
        <dbReference type="SAM" id="MobiDB-lite"/>
    </source>
</evidence>
<name>A0A0L0N856_TOLOC</name>
<proteinExistence type="predicted"/>
<feature type="compositionally biased region" description="Low complexity" evidence="1">
    <location>
        <begin position="382"/>
        <end position="393"/>
    </location>
</feature>
<evidence type="ECO:0000256" key="2">
    <source>
        <dbReference type="SAM" id="Phobius"/>
    </source>
</evidence>
<dbReference type="OrthoDB" id="4927738at2759"/>
<reference evidence="3 4" key="1">
    <citation type="journal article" date="2015" name="BMC Genomics">
        <title>The genome of the truffle-parasite Tolypocladium ophioglossoides and the evolution of antifungal peptaibiotics.</title>
        <authorList>
            <person name="Quandt C.A."/>
            <person name="Bushley K.E."/>
            <person name="Spatafora J.W."/>
        </authorList>
    </citation>
    <scope>NUCLEOTIDE SEQUENCE [LARGE SCALE GENOMIC DNA]</scope>
    <source>
        <strain evidence="3 4">CBS 100239</strain>
    </source>
</reference>
<feature type="compositionally biased region" description="Low complexity" evidence="1">
    <location>
        <begin position="118"/>
        <end position="138"/>
    </location>
</feature>
<accession>A0A0L0N856</accession>
<feature type="non-terminal residue" evidence="3">
    <location>
        <position position="1"/>
    </location>
</feature>
<organism evidence="3 4">
    <name type="scientific">Tolypocladium ophioglossoides (strain CBS 100239)</name>
    <name type="common">Snaketongue truffleclub</name>
    <name type="synonym">Elaphocordyceps ophioglossoides</name>
    <dbReference type="NCBI Taxonomy" id="1163406"/>
    <lineage>
        <taxon>Eukaryota</taxon>
        <taxon>Fungi</taxon>
        <taxon>Dikarya</taxon>
        <taxon>Ascomycota</taxon>
        <taxon>Pezizomycotina</taxon>
        <taxon>Sordariomycetes</taxon>
        <taxon>Hypocreomycetidae</taxon>
        <taxon>Hypocreales</taxon>
        <taxon>Ophiocordycipitaceae</taxon>
        <taxon>Tolypocladium</taxon>
    </lineage>
</organism>
<dbReference type="EMBL" id="LFRF01000014">
    <property type="protein sequence ID" value="KND90236.1"/>
    <property type="molecule type" value="Genomic_DNA"/>
</dbReference>
<evidence type="ECO:0000313" key="3">
    <source>
        <dbReference type="EMBL" id="KND90236.1"/>
    </source>
</evidence>
<keyword evidence="4" id="KW-1185">Reference proteome</keyword>
<dbReference type="STRING" id="1163406.A0A0L0N856"/>
<sequence length="461" mass="50858">LALQVSSRFLPLVRRCDSFITRIFVTRSLALLPSFRSSFLFIQSVVYWFSTLSFCVSPRARTNHIRHSAAGDWATGSRHGRIGRHHPQHRADRADRVRERAIVIEILLCCESAAMAPETSTQTVTHTEPQTTTTMHPVQDNSLPTPPPRAQQTFLTEQRSSSNPVQPAQPFVLYPGSYGEPFIPYNENQQQPQQFATLPRPVVPERKAWRITKDVLHVLAIVTSIMGLGFGFSLLSYGFDSAIGTIAACPLFVVALIWSVAEEITRWVRNWGAGIHPGAHVGMSLFLWLASGVVGGLLAALASLNYLNQSDNNSSYNDPSNYEPLNGGSWPRFLAVVVLMLVLWLVHFIIFVGACIDTAKRNAAKSKPIMVVAQPPYWGPTPQQGWQQPMTQPVYPSQHTHYQQPQFQGMPVHPQATSPRAVSGDGQGSGNGKQPEMVKQSTPADHGVREFYTPAGSSSAT</sequence>
<feature type="region of interest" description="Disordered" evidence="1">
    <location>
        <begin position="118"/>
        <end position="166"/>
    </location>
</feature>
<feature type="region of interest" description="Disordered" evidence="1">
    <location>
        <begin position="382"/>
        <end position="461"/>
    </location>
</feature>
<feature type="compositionally biased region" description="Polar residues" evidence="1">
    <location>
        <begin position="394"/>
        <end position="407"/>
    </location>
</feature>
<keyword evidence="2" id="KW-1133">Transmembrane helix</keyword>
<feature type="transmembrane region" description="Helical" evidence="2">
    <location>
        <begin position="215"/>
        <end position="235"/>
    </location>
</feature>
<evidence type="ECO:0000313" key="4">
    <source>
        <dbReference type="Proteomes" id="UP000036947"/>
    </source>
</evidence>
<feature type="transmembrane region" description="Helical" evidence="2">
    <location>
        <begin position="285"/>
        <end position="307"/>
    </location>
</feature>
<gene>
    <name evidence="3" type="ORF">TOPH_05252</name>
</gene>
<feature type="transmembrane region" description="Helical" evidence="2">
    <location>
        <begin position="38"/>
        <end position="56"/>
    </location>
</feature>
<dbReference type="Proteomes" id="UP000036947">
    <property type="component" value="Unassembled WGS sequence"/>
</dbReference>
<keyword evidence="2" id="KW-0812">Transmembrane</keyword>
<feature type="transmembrane region" description="Helical" evidence="2">
    <location>
        <begin position="241"/>
        <end position="261"/>
    </location>
</feature>
<feature type="compositionally biased region" description="Polar residues" evidence="1">
    <location>
        <begin position="150"/>
        <end position="166"/>
    </location>
</feature>
<comment type="caution">
    <text evidence="3">The sequence shown here is derived from an EMBL/GenBank/DDBJ whole genome shotgun (WGS) entry which is preliminary data.</text>
</comment>
<keyword evidence="2" id="KW-0472">Membrane</keyword>
<feature type="transmembrane region" description="Helical" evidence="2">
    <location>
        <begin position="333"/>
        <end position="356"/>
    </location>
</feature>
<protein>
    <submittedName>
        <fullName evidence="3">Uncharacterized protein</fullName>
    </submittedName>
</protein>
<dbReference type="AlphaFoldDB" id="A0A0L0N856"/>